<evidence type="ECO:0000313" key="3">
    <source>
        <dbReference type="Proteomes" id="UP000521872"/>
    </source>
</evidence>
<proteinExistence type="predicted"/>
<dbReference type="Proteomes" id="UP000521872">
    <property type="component" value="Unassembled WGS sequence"/>
</dbReference>
<dbReference type="AlphaFoldDB" id="A0A8H4VPE4"/>
<name>A0A8H4VPE4_9AGAR</name>
<evidence type="ECO:0000256" key="1">
    <source>
        <dbReference type="SAM" id="MobiDB-lite"/>
    </source>
</evidence>
<gene>
    <name evidence="2" type="ORF">D9613_012669</name>
</gene>
<keyword evidence="3" id="KW-1185">Reference proteome</keyword>
<dbReference type="EMBL" id="JAACJL010000019">
    <property type="protein sequence ID" value="KAF4618086.1"/>
    <property type="molecule type" value="Genomic_DNA"/>
</dbReference>
<feature type="region of interest" description="Disordered" evidence="1">
    <location>
        <begin position="561"/>
        <end position="609"/>
    </location>
</feature>
<protein>
    <submittedName>
        <fullName evidence="2">Uncharacterized protein</fullName>
    </submittedName>
</protein>
<sequence>MQVKEEGDRKGNREVKLGKVGGSERNIQAEAHRGLSKTCEEKVGAWERMCKKWEEEAFPKKSKSPYKYKSSTMSEAEVRKRLENEENERQRSGGISLHNTSPWAFVAMGLDLEDMQRRIHRMAKGKHVAGTDGNLLEQRRILQSRIRDWEQILPIFMPGVPQYRSDIRSRATSPSATASHPSLPTTRQSNLPEDEEIWLPSRILTVEDRARLCVDGLADMEQQLRDAQLRDSLDSLRMVLRMKTRMVQFKNANIRGQRDGTRSRAMIDRVHERARVCVEKYWAARAAKLVLSPSGAWEQTYRVMEDGDVRGYQDPNRLRPRQGRAGTLEDSQLEAESAPTAGGSVLESNVFLLPQEREKRDGSGETRRTLSWIWLVDGQHSESEGDEDVLRTEWARSRARANRAREEVMLLKEEMRRILAFLDWKGKWWLQRISPRVDVSKDLAEGLRSYAEVRADHRGVMPLRFGSRYLEYIRGKPFSWIDTPKSYSTSKERVEQCCRGRSRNPILEVDAEDMDDEEVGIQFTTTATEDLKVQADIMVSISHDRVPISPSSARTGFSILLEGNGEDDDEEREEEVGEGYSLVSGNQESGRRSLLASYEPPNAPKLSRAPTSDCRAALIFVYLVH</sequence>
<feature type="compositionally biased region" description="Basic and acidic residues" evidence="1">
    <location>
        <begin position="1"/>
        <end position="17"/>
    </location>
</feature>
<feature type="region of interest" description="Disordered" evidence="1">
    <location>
        <begin position="58"/>
        <end position="98"/>
    </location>
</feature>
<feature type="compositionally biased region" description="Low complexity" evidence="1">
    <location>
        <begin position="171"/>
        <end position="186"/>
    </location>
</feature>
<feature type="compositionally biased region" description="Acidic residues" evidence="1">
    <location>
        <begin position="564"/>
        <end position="577"/>
    </location>
</feature>
<organism evidence="2 3">
    <name type="scientific">Agrocybe pediades</name>
    <dbReference type="NCBI Taxonomy" id="84607"/>
    <lineage>
        <taxon>Eukaryota</taxon>
        <taxon>Fungi</taxon>
        <taxon>Dikarya</taxon>
        <taxon>Basidiomycota</taxon>
        <taxon>Agaricomycotina</taxon>
        <taxon>Agaricomycetes</taxon>
        <taxon>Agaricomycetidae</taxon>
        <taxon>Agaricales</taxon>
        <taxon>Agaricineae</taxon>
        <taxon>Strophariaceae</taxon>
        <taxon>Agrocybe</taxon>
    </lineage>
</organism>
<comment type="caution">
    <text evidence="2">The sequence shown here is derived from an EMBL/GenBank/DDBJ whole genome shotgun (WGS) entry which is preliminary data.</text>
</comment>
<feature type="region of interest" description="Disordered" evidence="1">
    <location>
        <begin position="308"/>
        <end position="340"/>
    </location>
</feature>
<feature type="region of interest" description="Disordered" evidence="1">
    <location>
        <begin position="167"/>
        <end position="191"/>
    </location>
</feature>
<accession>A0A8H4VPE4</accession>
<evidence type="ECO:0000313" key="2">
    <source>
        <dbReference type="EMBL" id="KAF4618086.1"/>
    </source>
</evidence>
<feature type="region of interest" description="Disordered" evidence="1">
    <location>
        <begin position="1"/>
        <end position="23"/>
    </location>
</feature>
<feature type="compositionally biased region" description="Basic and acidic residues" evidence="1">
    <location>
        <begin position="76"/>
        <end position="91"/>
    </location>
</feature>
<reference evidence="2 3" key="1">
    <citation type="submission" date="2019-12" db="EMBL/GenBank/DDBJ databases">
        <authorList>
            <person name="Floudas D."/>
            <person name="Bentzer J."/>
            <person name="Ahren D."/>
            <person name="Johansson T."/>
            <person name="Persson P."/>
            <person name="Tunlid A."/>
        </authorList>
    </citation>
    <scope>NUCLEOTIDE SEQUENCE [LARGE SCALE GENOMIC DNA]</scope>
    <source>
        <strain evidence="2 3">CBS 102.39</strain>
    </source>
</reference>